<dbReference type="GO" id="GO:0007021">
    <property type="term" value="P:tubulin complex assembly"/>
    <property type="evidence" value="ECO:0007669"/>
    <property type="project" value="TreeGrafter"/>
</dbReference>
<dbReference type="PANTHER" id="PTHR12409:SF0">
    <property type="entry name" value="PREFOLDIN SUBUNIT 3"/>
    <property type="match status" value="1"/>
</dbReference>
<keyword evidence="7" id="KW-1185">Reference proteome</keyword>
<comment type="similarity">
    <text evidence="1 4">Belongs to the prefoldin subunit alpha family.</text>
</comment>
<keyword evidence="5" id="KW-0175">Coiled coil</keyword>
<evidence type="ECO:0000313" key="7">
    <source>
        <dbReference type="Proteomes" id="UP000193498"/>
    </source>
</evidence>
<gene>
    <name evidence="6" type="ORF">K493DRAFT_222674</name>
</gene>
<keyword evidence="3 4" id="KW-0143">Chaperone</keyword>
<evidence type="ECO:0000256" key="5">
    <source>
        <dbReference type="SAM" id="Coils"/>
    </source>
</evidence>
<feature type="coiled-coil region" evidence="5">
    <location>
        <begin position="122"/>
        <end position="156"/>
    </location>
</feature>
<organism evidence="6 7">
    <name type="scientific">Basidiobolus meristosporus CBS 931.73</name>
    <dbReference type="NCBI Taxonomy" id="1314790"/>
    <lineage>
        <taxon>Eukaryota</taxon>
        <taxon>Fungi</taxon>
        <taxon>Fungi incertae sedis</taxon>
        <taxon>Zoopagomycota</taxon>
        <taxon>Entomophthoromycotina</taxon>
        <taxon>Basidiobolomycetes</taxon>
        <taxon>Basidiobolales</taxon>
        <taxon>Basidiobolaceae</taxon>
        <taxon>Basidiobolus</taxon>
    </lineage>
</organism>
<comment type="subunit">
    <text evidence="2 4">Heterohexamer of two PFD-alpha type and four PFD-beta type subunits.</text>
</comment>
<evidence type="ECO:0000256" key="3">
    <source>
        <dbReference type="ARBA" id="ARBA00023186"/>
    </source>
</evidence>
<dbReference type="STRING" id="1314790.A0A1Y1Y6Y6"/>
<dbReference type="AlphaFoldDB" id="A0A1Y1Y6Y6"/>
<evidence type="ECO:0000256" key="4">
    <source>
        <dbReference type="PIRNR" id="PIRNR016396"/>
    </source>
</evidence>
<comment type="function">
    <text evidence="4">Binds specifically to cytosolic chaperonin (c-CPN) and transfers target proteins to it. Binds to nascent polypeptide chain and promotes folding in an environment in which there are many competing pathways for nonnative proteins.</text>
</comment>
<comment type="caution">
    <text evidence="6">The sequence shown here is derived from an EMBL/GenBank/DDBJ whole genome shotgun (WGS) entry which is preliminary data.</text>
</comment>
<dbReference type="FunFam" id="1.10.287.370:FF:000001">
    <property type="entry name" value="Prefoldin subunit 3"/>
    <property type="match status" value="1"/>
</dbReference>
<dbReference type="InterPro" id="IPR009053">
    <property type="entry name" value="Prefoldin"/>
</dbReference>
<name>A0A1Y1Y6Y6_9FUNG</name>
<dbReference type="Pfam" id="PF02996">
    <property type="entry name" value="Prefoldin"/>
    <property type="match status" value="1"/>
</dbReference>
<dbReference type="InterPro" id="IPR016655">
    <property type="entry name" value="PFD3"/>
</dbReference>
<reference evidence="6 7" key="1">
    <citation type="submission" date="2016-07" db="EMBL/GenBank/DDBJ databases">
        <title>Pervasive Adenine N6-methylation of Active Genes in Fungi.</title>
        <authorList>
            <consortium name="DOE Joint Genome Institute"/>
            <person name="Mondo S.J."/>
            <person name="Dannebaum R.O."/>
            <person name="Kuo R.C."/>
            <person name="Labutti K."/>
            <person name="Haridas S."/>
            <person name="Kuo A."/>
            <person name="Salamov A."/>
            <person name="Ahrendt S.R."/>
            <person name="Lipzen A."/>
            <person name="Sullivan W."/>
            <person name="Andreopoulos W.B."/>
            <person name="Clum A."/>
            <person name="Lindquist E."/>
            <person name="Daum C."/>
            <person name="Ramamoorthy G.K."/>
            <person name="Gryganskyi A."/>
            <person name="Culley D."/>
            <person name="Magnuson J.K."/>
            <person name="James T.Y."/>
            <person name="O'Malley M.A."/>
            <person name="Stajich J.E."/>
            <person name="Spatafora J.W."/>
            <person name="Visel A."/>
            <person name="Grigoriev I.V."/>
        </authorList>
    </citation>
    <scope>NUCLEOTIDE SEQUENCE [LARGE SCALE GENOMIC DNA]</scope>
    <source>
        <strain evidence="6 7">CBS 931.73</strain>
    </source>
</reference>
<evidence type="ECO:0000256" key="1">
    <source>
        <dbReference type="ARBA" id="ARBA00010048"/>
    </source>
</evidence>
<dbReference type="EMBL" id="MCFE01000224">
    <property type="protein sequence ID" value="ORX93780.1"/>
    <property type="molecule type" value="Genomic_DNA"/>
</dbReference>
<accession>A0A1Y1Y6Y6</accession>
<evidence type="ECO:0000313" key="6">
    <source>
        <dbReference type="EMBL" id="ORX93780.1"/>
    </source>
</evidence>
<dbReference type="Gene3D" id="1.10.287.370">
    <property type="match status" value="1"/>
</dbReference>
<dbReference type="Proteomes" id="UP000193498">
    <property type="component" value="Unassembled WGS sequence"/>
</dbReference>
<dbReference type="OrthoDB" id="6375174at2759"/>
<protein>
    <recommendedName>
        <fullName evidence="4">Prefoldin subunit 3</fullName>
    </recommendedName>
</protein>
<dbReference type="PANTHER" id="PTHR12409">
    <property type="entry name" value="PREFOLDIN SUBUNIT 3"/>
    <property type="match status" value="1"/>
</dbReference>
<dbReference type="GO" id="GO:0005737">
    <property type="term" value="C:cytoplasm"/>
    <property type="evidence" value="ECO:0007669"/>
    <property type="project" value="UniProtKB-ARBA"/>
</dbReference>
<dbReference type="GO" id="GO:0015631">
    <property type="term" value="F:tubulin binding"/>
    <property type="evidence" value="ECO:0007669"/>
    <property type="project" value="TreeGrafter"/>
</dbReference>
<dbReference type="InterPro" id="IPR004127">
    <property type="entry name" value="Prefoldin_subunit_alpha"/>
</dbReference>
<proteinExistence type="inferred from homology"/>
<dbReference type="CDD" id="cd23156">
    <property type="entry name" value="Prefoldin_3"/>
    <property type="match status" value="1"/>
</dbReference>
<dbReference type="FunCoup" id="A0A1Y1Y6Y6">
    <property type="interactions" value="905"/>
</dbReference>
<dbReference type="GO" id="GO:0007017">
    <property type="term" value="P:microtubule-based process"/>
    <property type="evidence" value="ECO:0007669"/>
    <property type="project" value="TreeGrafter"/>
</dbReference>
<sequence length="177" mass="20625">METNPRGIPKAPFIENVDEYISEENTTEITLRKFQEAVSKYKFMEANLLQKKKSLEMKIPELKKTLDVIKLLLEKKESNEPLETQFELHETLYANAQIPTTDKVNLWLGANVMLEYSLDEALELIDSKLSTAKNSLEQANEDALFLRDQITTMEVNIARVYNWDVKQRRNNKDKSEQ</sequence>
<dbReference type="SUPFAM" id="SSF46579">
    <property type="entry name" value="Prefoldin"/>
    <property type="match status" value="1"/>
</dbReference>
<dbReference type="InParanoid" id="A0A1Y1Y6Y6"/>
<dbReference type="GO" id="GO:0016272">
    <property type="term" value="C:prefoldin complex"/>
    <property type="evidence" value="ECO:0007669"/>
    <property type="project" value="UniProtKB-UniRule"/>
</dbReference>
<evidence type="ECO:0000256" key="2">
    <source>
        <dbReference type="ARBA" id="ARBA00011695"/>
    </source>
</evidence>
<dbReference type="GO" id="GO:0006457">
    <property type="term" value="P:protein folding"/>
    <property type="evidence" value="ECO:0007669"/>
    <property type="project" value="UniProtKB-UniRule"/>
</dbReference>
<dbReference type="PIRSF" id="PIRSF016396">
    <property type="entry name" value="Prefoldin_subunit_3"/>
    <property type="match status" value="1"/>
</dbReference>